<feature type="transmembrane region" description="Helical" evidence="8">
    <location>
        <begin position="280"/>
        <end position="299"/>
    </location>
</feature>
<reference evidence="11" key="2">
    <citation type="journal article" date="2007" name="Science">
        <title>Draft genome sequence of the sexually transmitted pathogen Trichomonas vaginalis.</title>
        <authorList>
            <person name="Carlton J.M."/>
            <person name="Hirt R.P."/>
            <person name="Silva J.C."/>
            <person name="Delcher A.L."/>
            <person name="Schatz M."/>
            <person name="Zhao Q."/>
            <person name="Wortman J.R."/>
            <person name="Bidwell S.L."/>
            <person name="Alsmark U.C.M."/>
            <person name="Besteiro S."/>
            <person name="Sicheritz-Ponten T."/>
            <person name="Noel C.J."/>
            <person name="Dacks J.B."/>
            <person name="Foster P.G."/>
            <person name="Simillion C."/>
            <person name="Van de Peer Y."/>
            <person name="Miranda-Saavedra D."/>
            <person name="Barton G.J."/>
            <person name="Westrop G.D."/>
            <person name="Mueller S."/>
            <person name="Dessi D."/>
            <person name="Fiori P.L."/>
            <person name="Ren Q."/>
            <person name="Paulsen I."/>
            <person name="Zhang H."/>
            <person name="Bastida-Corcuera F.D."/>
            <person name="Simoes-Barbosa A."/>
            <person name="Brown M.T."/>
            <person name="Hayes R.D."/>
            <person name="Mukherjee M."/>
            <person name="Okumura C.Y."/>
            <person name="Schneider R."/>
            <person name="Smith A.J."/>
            <person name="Vanacova S."/>
            <person name="Villalvazo M."/>
            <person name="Haas B.J."/>
            <person name="Pertea M."/>
            <person name="Feldblyum T.V."/>
            <person name="Utterback T.R."/>
            <person name="Shu C.L."/>
            <person name="Osoegawa K."/>
            <person name="de Jong P.J."/>
            <person name="Hrdy I."/>
            <person name="Horvathova L."/>
            <person name="Zubacova Z."/>
            <person name="Dolezal P."/>
            <person name="Malik S.B."/>
            <person name="Logsdon J.M. Jr."/>
            <person name="Henze K."/>
            <person name="Gupta A."/>
            <person name="Wang C.C."/>
            <person name="Dunne R.L."/>
            <person name="Upcroft J.A."/>
            <person name="Upcroft P."/>
            <person name="White O."/>
            <person name="Salzberg S.L."/>
            <person name="Tang P."/>
            <person name="Chiu C.-H."/>
            <person name="Lee Y.-S."/>
            <person name="Embley T.M."/>
            <person name="Coombs G.H."/>
            <person name="Mottram J.C."/>
            <person name="Tachezy J."/>
            <person name="Fraser-Liggett C.M."/>
            <person name="Johnson P.J."/>
        </authorList>
    </citation>
    <scope>NUCLEOTIDE SEQUENCE [LARGE SCALE GENOMIC DNA]</scope>
    <source>
        <strain evidence="11">G3</strain>
    </source>
</reference>
<feature type="transmembrane region" description="Helical" evidence="8">
    <location>
        <begin position="184"/>
        <end position="204"/>
    </location>
</feature>
<dbReference type="SUPFAM" id="SSF55073">
    <property type="entry name" value="Nucleotide cyclase"/>
    <property type="match status" value="1"/>
</dbReference>
<dbReference type="SUPFAM" id="SSF55785">
    <property type="entry name" value="PYP-like sensor domain (PAS domain)"/>
    <property type="match status" value="1"/>
</dbReference>
<evidence type="ECO:0000313" key="11">
    <source>
        <dbReference type="EMBL" id="EAX97201.1"/>
    </source>
</evidence>
<dbReference type="PROSITE" id="PS50112">
    <property type="entry name" value="PAS"/>
    <property type="match status" value="1"/>
</dbReference>
<protein>
    <submittedName>
        <fullName evidence="11">Adenylate and Guanylate cyclase catalytic domain containing protein</fullName>
    </submittedName>
</protein>
<dbReference type="eggNOG" id="KOG1023">
    <property type="taxonomic scope" value="Eukaryota"/>
</dbReference>
<keyword evidence="6" id="KW-0456">Lyase</keyword>
<dbReference type="GO" id="GO:0000166">
    <property type="term" value="F:nucleotide binding"/>
    <property type="evidence" value="ECO:0007669"/>
    <property type="project" value="UniProtKB-KW"/>
</dbReference>
<evidence type="ECO:0000256" key="1">
    <source>
        <dbReference type="ARBA" id="ARBA00004370"/>
    </source>
</evidence>
<evidence type="ECO:0000256" key="2">
    <source>
        <dbReference type="ARBA" id="ARBA00022692"/>
    </source>
</evidence>
<dbReference type="RefSeq" id="XP_001310131.1">
    <property type="nucleotide sequence ID" value="XM_001310130.1"/>
</dbReference>
<evidence type="ECO:0000256" key="3">
    <source>
        <dbReference type="ARBA" id="ARBA00022741"/>
    </source>
</evidence>
<keyword evidence="4 8" id="KW-1133">Transmembrane helix</keyword>
<feature type="transmembrane region" description="Helical" evidence="8">
    <location>
        <begin position="870"/>
        <end position="891"/>
    </location>
</feature>
<dbReference type="Pfam" id="PF00211">
    <property type="entry name" value="Guanylate_cyc"/>
    <property type="match status" value="1"/>
</dbReference>
<evidence type="ECO:0000256" key="8">
    <source>
        <dbReference type="SAM" id="Phobius"/>
    </source>
</evidence>
<feature type="transmembrane region" description="Helical" evidence="8">
    <location>
        <begin position="305"/>
        <end position="328"/>
    </location>
</feature>
<evidence type="ECO:0000256" key="4">
    <source>
        <dbReference type="ARBA" id="ARBA00022989"/>
    </source>
</evidence>
<dbReference type="VEuPathDB" id="TrichDB:TVAGG3_0422870"/>
<organism evidence="11 12">
    <name type="scientific">Trichomonas vaginalis (strain ATCC PRA-98 / G3)</name>
    <dbReference type="NCBI Taxonomy" id="412133"/>
    <lineage>
        <taxon>Eukaryota</taxon>
        <taxon>Metamonada</taxon>
        <taxon>Parabasalia</taxon>
        <taxon>Trichomonadida</taxon>
        <taxon>Trichomonadidae</taxon>
        <taxon>Trichomonas</taxon>
    </lineage>
</organism>
<feature type="transmembrane region" description="Helical" evidence="8">
    <location>
        <begin position="647"/>
        <end position="669"/>
    </location>
</feature>
<dbReference type="Gene3D" id="3.30.450.20">
    <property type="entry name" value="PAS domain"/>
    <property type="match status" value="1"/>
</dbReference>
<keyword evidence="3" id="KW-0547">Nucleotide-binding</keyword>
<feature type="region of interest" description="Disordered" evidence="7">
    <location>
        <begin position="579"/>
        <end position="602"/>
    </location>
</feature>
<dbReference type="Pfam" id="PF13426">
    <property type="entry name" value="PAS_9"/>
    <property type="match status" value="1"/>
</dbReference>
<feature type="compositionally biased region" description="Low complexity" evidence="7">
    <location>
        <begin position="583"/>
        <end position="602"/>
    </location>
</feature>
<dbReference type="SMART" id="SM00044">
    <property type="entry name" value="CYCc"/>
    <property type="match status" value="1"/>
</dbReference>
<evidence type="ECO:0000256" key="5">
    <source>
        <dbReference type="ARBA" id="ARBA00023136"/>
    </source>
</evidence>
<evidence type="ECO:0000256" key="7">
    <source>
        <dbReference type="SAM" id="MobiDB-lite"/>
    </source>
</evidence>
<feature type="domain" description="PAS" evidence="9">
    <location>
        <begin position="1228"/>
        <end position="1283"/>
    </location>
</feature>
<proteinExistence type="predicted"/>
<dbReference type="InParanoid" id="A2FD08"/>
<dbReference type="InterPro" id="IPR035965">
    <property type="entry name" value="PAS-like_dom_sf"/>
</dbReference>
<feature type="transmembrane region" description="Helical" evidence="8">
    <location>
        <begin position="947"/>
        <end position="969"/>
    </location>
</feature>
<feature type="transmembrane region" description="Helical" evidence="8">
    <location>
        <begin position="1148"/>
        <end position="1170"/>
    </location>
</feature>
<dbReference type="InterPro" id="IPR001054">
    <property type="entry name" value="A/G_cyclase"/>
</dbReference>
<feature type="transmembrane region" description="Helical" evidence="8">
    <location>
        <begin position="51"/>
        <end position="74"/>
    </location>
</feature>
<dbReference type="EMBL" id="DS113725">
    <property type="protein sequence ID" value="EAX97201.1"/>
    <property type="molecule type" value="Genomic_DNA"/>
</dbReference>
<dbReference type="STRING" id="5722.A2FD08"/>
<feature type="transmembrane region" description="Helical" evidence="8">
    <location>
        <begin position="247"/>
        <end position="268"/>
    </location>
</feature>
<feature type="transmembrane region" description="Helical" evidence="8">
    <location>
        <begin position="689"/>
        <end position="706"/>
    </location>
</feature>
<dbReference type="CDD" id="cd00130">
    <property type="entry name" value="PAS"/>
    <property type="match status" value="1"/>
</dbReference>
<dbReference type="Proteomes" id="UP000001542">
    <property type="component" value="Unassembled WGS sequence"/>
</dbReference>
<dbReference type="SMART" id="SM00091">
    <property type="entry name" value="PAS"/>
    <property type="match status" value="1"/>
</dbReference>
<dbReference type="InterPro" id="IPR000014">
    <property type="entry name" value="PAS"/>
</dbReference>
<evidence type="ECO:0000259" key="9">
    <source>
        <dbReference type="PROSITE" id="PS50112"/>
    </source>
</evidence>
<evidence type="ECO:0000259" key="10">
    <source>
        <dbReference type="PROSITE" id="PS50125"/>
    </source>
</evidence>
<dbReference type="SMR" id="A2FD08"/>
<dbReference type="GO" id="GO:0007189">
    <property type="term" value="P:adenylate cyclase-activating G protein-coupled receptor signaling pathway"/>
    <property type="evidence" value="ECO:0000318"/>
    <property type="project" value="GO_Central"/>
</dbReference>
<dbReference type="InterPro" id="IPR050401">
    <property type="entry name" value="Cyclic_nucleotide_synthase"/>
</dbReference>
<dbReference type="GO" id="GO:0035556">
    <property type="term" value="P:intracellular signal transduction"/>
    <property type="evidence" value="ECO:0007669"/>
    <property type="project" value="InterPro"/>
</dbReference>
<gene>
    <name evidence="11" type="ORF">TVAG_218150</name>
</gene>
<dbReference type="CDD" id="cd07302">
    <property type="entry name" value="CHD"/>
    <property type="match status" value="1"/>
</dbReference>
<name>A2FD08_TRIV3</name>
<keyword evidence="5 8" id="KW-0472">Membrane</keyword>
<reference evidence="11" key="1">
    <citation type="submission" date="2006-10" db="EMBL/GenBank/DDBJ databases">
        <authorList>
            <person name="Amadeo P."/>
            <person name="Zhao Q."/>
            <person name="Wortman J."/>
            <person name="Fraser-Liggett C."/>
            <person name="Carlton J."/>
        </authorList>
    </citation>
    <scope>NUCLEOTIDE SEQUENCE</scope>
    <source>
        <strain evidence="11">G3</strain>
    </source>
</reference>
<dbReference type="InterPro" id="IPR029787">
    <property type="entry name" value="Nucleotide_cyclase"/>
</dbReference>
<dbReference type="Gene3D" id="3.30.70.1230">
    <property type="entry name" value="Nucleotide cyclase"/>
    <property type="match status" value="1"/>
</dbReference>
<feature type="domain" description="Guanylate cyclase" evidence="10">
    <location>
        <begin position="1378"/>
        <end position="1511"/>
    </location>
</feature>
<accession>A2FD08</accession>
<dbReference type="PROSITE" id="PS50125">
    <property type="entry name" value="GUANYLATE_CYCLASE_2"/>
    <property type="match status" value="1"/>
</dbReference>
<dbReference type="PANTHER" id="PTHR11920:SF335">
    <property type="entry name" value="GUANYLATE CYCLASE"/>
    <property type="match status" value="1"/>
</dbReference>
<feature type="transmembrane region" description="Helical" evidence="8">
    <location>
        <begin position="111"/>
        <end position="134"/>
    </location>
</feature>
<dbReference type="GO" id="GO:0006171">
    <property type="term" value="P:cAMP biosynthetic process"/>
    <property type="evidence" value="ECO:0000318"/>
    <property type="project" value="GO_Central"/>
</dbReference>
<evidence type="ECO:0000313" key="12">
    <source>
        <dbReference type="Proteomes" id="UP000001542"/>
    </source>
</evidence>
<dbReference type="VEuPathDB" id="TrichDB:TVAG_218150"/>
<dbReference type="PANTHER" id="PTHR11920">
    <property type="entry name" value="GUANYLYL CYCLASE"/>
    <property type="match status" value="1"/>
</dbReference>
<dbReference type="GO" id="GO:0004016">
    <property type="term" value="F:adenylate cyclase activity"/>
    <property type="evidence" value="ECO:0000318"/>
    <property type="project" value="GO_Central"/>
</dbReference>
<keyword evidence="12" id="KW-1185">Reference proteome</keyword>
<comment type="subcellular location">
    <subcellularLocation>
        <location evidence="1">Membrane</location>
    </subcellularLocation>
</comment>
<feature type="transmembrane region" description="Helical" evidence="8">
    <location>
        <begin position="141"/>
        <end position="164"/>
    </location>
</feature>
<evidence type="ECO:0000256" key="6">
    <source>
        <dbReference type="ARBA" id="ARBA00023239"/>
    </source>
</evidence>
<feature type="transmembrane region" description="Helical" evidence="8">
    <location>
        <begin position="224"/>
        <end position="241"/>
    </location>
</feature>
<dbReference type="OrthoDB" id="60033at2759"/>
<keyword evidence="2 8" id="KW-0812">Transmembrane</keyword>
<dbReference type="GO" id="GO:0005886">
    <property type="term" value="C:plasma membrane"/>
    <property type="evidence" value="ECO:0000318"/>
    <property type="project" value="GO_Central"/>
</dbReference>
<sequence length="1576" mass="179063">MNLAEASVSKSVSSMSMSTVNVGDITQAKGGFLDMIFPLYDQMMQKTKLPAWFLSMAAIIMLIQVLSIGFWIYAPPFERLSGKPKNIYHTIIKIFTFQDPNDYSNHHEVEMIITLVIALVSILWIVGMIVYYKYLYTIPTICLYISTIILDVIDPICITPAVYVICHGITGIIYTSNTSFIDEIIIGAITYGFYVIVFLLGTLLKSRSVVLTNLTFPLFDSTSIYTWVIGTSFCCIISAIMKLFDTWFYVVLGVVHLMMTLYVCYRLTFVPFYEVWRNSVCLSFGITTIALDLNFFVLYCIPSLTYNYTLAVFIGVLIISIIITTIFYKSRVNKITEQLAYQETELTAQEYLRTLNIDRNPLRAMMYIVVGLARLGNYFVDGSLTDYIINNGQVEEALSILLQVVTFFPSESRKMDILFKKLAQKKKKLGLPDRFLLYQVYGIKTRRLVSDTKDTLEMFNKLKQKNDECKAIIRGFWDKPICTNEFFSSLSMVVSDLDAYFRWAISNNPNNIRIANEYANFLCECLCDFDRAIVQSVKAEYISNGTNFNVDISFKSAVNKFPKYLKVGILDTKGKRVIKKHPSSGSVNQSETNSSSSGTGNSKNTFNSLSVDIEHQELISKRILRDSKVRLAFHHSIVDMKPRQSKLIAISAFIVLITMFVFFLGFYLYVNDAISWRKTSYNDIRTLSYVLFFNYYTNAISVLEWARRHNKYDDSGKYLGDITIDKKYANPVIPDKYTSNAYKLQYATNFSKTNLGILLNDMSKIALTNNVYKVGENLIKTTSTITVCDGGVPLYKVPASLKAQITLINFHQNQLSGKFNTNVDIPHIYVDNDYCQVMANSFTLSDNADQALRGIVNFNQNRGESYNKIFYTWMIAGLICLLFFLCVPALYCVKTYNDMVDKILKVLLQLPNNVKDDCKKPLMLDYENESTQVQAKEKTSKVMNYTAMFYFFLVFVSLLLYFFMTYQAVQLNKDMKTMMYWFYYSCVRVLAATETGNNVVHIVLLSGNDVVSKVITLEEIRDKAVKDLEYLLQYEKKLVDGTAYAKSILGFDEELDNVELKSSCQLGRDPVSVHDMYACSSISAIINIFKNMVEDVLNNHEKYKGIIKDEVSANIIHILQEHFYGKVITGTTRMRNLMEQTFDKEMKIISIPFIVGLILAIIMFGLPWIFRMFVNENYKLLLMMFQHISPQKIVESEEIMNFFRRTKKKETEKMSLSKSIVLESSECIIVTNANSIIEIVNQAVTDNLELTPDQMLGQTILSIVSDNDKEKLETQINLMMSGQGSSFWEDHLDLTDENSNSVPFTVTMIGMKDREDSDEITSIVFILANETEEIKKREAAEEAKAKSEKLLYQILPKDIVIRLNRGETDISFNIPSATIFFVDIVKFSAYASSLTPTEIMANLSLVFATFDRIVSQYESITKIKLIGDVYMAAAGLFQDPNDESVKHAEDSVRCCIEISKSLDEINMKLNASLEVRIGVNSGGPLIGGVLGTDKPTFDIIGDPINVAARLQSTDIPGNVQISQATKGMIENLEFEIEERGEIYLKGKGNQLTYFVSLPAKNDFEGSIALNISDVSK</sequence>
<dbReference type="KEGG" id="tva:4754980"/>